<dbReference type="OMA" id="QWENSEE"/>
<dbReference type="STRING" id="5627.A0A1C7MQK8"/>
<dbReference type="PANTHER" id="PTHR40375">
    <property type="entry name" value="SPORULATION-SPECIFIC PROTEIN 22"/>
    <property type="match status" value="1"/>
</dbReference>
<evidence type="ECO:0000256" key="1">
    <source>
        <dbReference type="ARBA" id="ARBA00023254"/>
    </source>
</evidence>
<accession>A0A1C7MQK8</accession>
<dbReference type="GO" id="GO:0051321">
    <property type="term" value="P:meiotic cell cycle"/>
    <property type="evidence" value="ECO:0007669"/>
    <property type="project" value="UniProtKB-KW"/>
</dbReference>
<reference evidence="2 3" key="1">
    <citation type="submission" date="2016-03" db="EMBL/GenBank/DDBJ databases">
        <title>Whole genome sequencing of Grifola frondosa 9006-11.</title>
        <authorList>
            <person name="Min B."/>
            <person name="Park H."/>
            <person name="Kim J.-G."/>
            <person name="Cho H."/>
            <person name="Oh Y.-L."/>
            <person name="Kong W.-S."/>
            <person name="Choi I.-G."/>
        </authorList>
    </citation>
    <scope>NUCLEOTIDE SEQUENCE [LARGE SCALE GENOMIC DNA]</scope>
    <source>
        <strain evidence="2 3">9006-11</strain>
    </source>
</reference>
<dbReference type="InterPro" id="IPR039057">
    <property type="entry name" value="Spo22/ZIP4"/>
</dbReference>
<dbReference type="EMBL" id="LUGG01000001">
    <property type="protein sequence ID" value="OBZ78676.1"/>
    <property type="molecule type" value="Genomic_DNA"/>
</dbReference>
<dbReference type="PANTHER" id="PTHR40375:SF2">
    <property type="entry name" value="SPORULATION-SPECIFIC PROTEIN 22"/>
    <property type="match status" value="1"/>
</dbReference>
<keyword evidence="1" id="KW-0469">Meiosis</keyword>
<protein>
    <recommendedName>
        <fullName evidence="4">Protein ZIP4 homolog</fullName>
    </recommendedName>
</protein>
<evidence type="ECO:0008006" key="4">
    <source>
        <dbReference type="Google" id="ProtNLM"/>
    </source>
</evidence>
<dbReference type="OrthoDB" id="65716at2759"/>
<proteinExistence type="predicted"/>
<name>A0A1C7MQK8_GRIFR</name>
<dbReference type="Pfam" id="PF08631">
    <property type="entry name" value="SPO22"/>
    <property type="match status" value="1"/>
</dbReference>
<gene>
    <name evidence="2" type="ORF">A0H81_00254</name>
</gene>
<dbReference type="Proteomes" id="UP000092993">
    <property type="component" value="Unassembled WGS sequence"/>
</dbReference>
<organism evidence="2 3">
    <name type="scientific">Grifola frondosa</name>
    <name type="common">Maitake</name>
    <name type="synonym">Polyporus frondosus</name>
    <dbReference type="NCBI Taxonomy" id="5627"/>
    <lineage>
        <taxon>Eukaryota</taxon>
        <taxon>Fungi</taxon>
        <taxon>Dikarya</taxon>
        <taxon>Basidiomycota</taxon>
        <taxon>Agaricomycotina</taxon>
        <taxon>Agaricomycetes</taxon>
        <taxon>Polyporales</taxon>
        <taxon>Grifolaceae</taxon>
        <taxon>Grifola</taxon>
    </lineage>
</organism>
<comment type="caution">
    <text evidence="2">The sequence shown here is derived from an EMBL/GenBank/DDBJ whole genome shotgun (WGS) entry which is preliminary data.</text>
</comment>
<dbReference type="InterPro" id="IPR013940">
    <property type="entry name" value="Spo22/ZIP4/TEX11"/>
</dbReference>
<keyword evidence="3" id="KW-1185">Reference proteome</keyword>
<sequence>MQEAENALTCLSSSDYELSKISTTACLTLLWQFGDRQYHAKRWLEAADWFLIGGLVPHPANEAATYYVALLIAVRQGLEDEAIRAAEDMVNASNFNRKMLLLATSLANESGMKTLLLSVLEALLKSLQTRESLEVDLEAITLVRCIIRLVLKLLVEPASNMAVLVPVLIGHFSTAKSLVEAMGAKKNAALVAKDISWLWRTAYNCAVQGCSQWENSEEKVCDLFDIARQLLEVYSDSVLADADQEVYTHIIYASFAAVAGRVFAIRHVVSNDVTEQATRLRTIYGDITSCKKRIQGVIDNEKLLDNKDLIQTASFVHVLRVFETEIACQLKDWTRALDVVQELIRSDALAVNTFEAIADILWVEKDCPTEVLFTALEAILHASLDRATLSVEKFSRWMRAICTILLSRNSAADRAKAIRYVEQAVNVLEDQSTETDSEETYPLDERQWLLGTSYNTGVECLHASLLDEAKRWFEASTTVCRFVPDGENRAEKISETYAQLLARYSSSMAPPNS</sequence>
<dbReference type="GO" id="GO:0090173">
    <property type="term" value="P:regulation of synaptonemal complex assembly"/>
    <property type="evidence" value="ECO:0007669"/>
    <property type="project" value="InterPro"/>
</dbReference>
<evidence type="ECO:0000313" key="2">
    <source>
        <dbReference type="EMBL" id="OBZ78676.1"/>
    </source>
</evidence>
<evidence type="ECO:0000313" key="3">
    <source>
        <dbReference type="Proteomes" id="UP000092993"/>
    </source>
</evidence>
<dbReference type="AlphaFoldDB" id="A0A1C7MQK8"/>